<evidence type="ECO:0000313" key="3">
    <source>
        <dbReference type="Proteomes" id="UP000619479"/>
    </source>
</evidence>
<protein>
    <submittedName>
        <fullName evidence="2">Uncharacterized protein</fullName>
    </submittedName>
</protein>
<proteinExistence type="predicted"/>
<evidence type="ECO:0000256" key="1">
    <source>
        <dbReference type="SAM" id="MobiDB-lite"/>
    </source>
</evidence>
<reference evidence="2" key="1">
    <citation type="submission" date="2021-01" db="EMBL/GenBank/DDBJ databases">
        <title>Whole genome shotgun sequence of Actinoplanes cyaneus NBRC 14990.</title>
        <authorList>
            <person name="Komaki H."/>
            <person name="Tamura T."/>
        </authorList>
    </citation>
    <scope>NUCLEOTIDE SEQUENCE</scope>
    <source>
        <strain evidence="2">NBRC 14990</strain>
    </source>
</reference>
<feature type="region of interest" description="Disordered" evidence="1">
    <location>
        <begin position="1"/>
        <end position="62"/>
    </location>
</feature>
<dbReference type="AlphaFoldDB" id="A0A919ICJ5"/>
<feature type="compositionally biased region" description="Basic and acidic residues" evidence="1">
    <location>
        <begin position="1"/>
        <end position="10"/>
    </location>
</feature>
<sequence length="62" mass="6739">MTDAHDELDARPPQPGDTTGPEFDTAGDLEYDEAHGAGQHLDVPEALVEEAERRRAAARPRS</sequence>
<dbReference type="RefSeq" id="WP_203738246.1">
    <property type="nucleotide sequence ID" value="NZ_BAAAUC010000021.1"/>
</dbReference>
<dbReference type="Proteomes" id="UP000619479">
    <property type="component" value="Unassembled WGS sequence"/>
</dbReference>
<comment type="caution">
    <text evidence="2">The sequence shown here is derived from an EMBL/GenBank/DDBJ whole genome shotgun (WGS) entry which is preliminary data.</text>
</comment>
<accession>A0A919ICJ5</accession>
<gene>
    <name evidence="2" type="ORF">Acy02nite_06570</name>
</gene>
<evidence type="ECO:0000313" key="2">
    <source>
        <dbReference type="EMBL" id="GID62776.1"/>
    </source>
</evidence>
<organism evidence="2 3">
    <name type="scientific">Actinoplanes cyaneus</name>
    <dbReference type="NCBI Taxonomy" id="52696"/>
    <lineage>
        <taxon>Bacteria</taxon>
        <taxon>Bacillati</taxon>
        <taxon>Actinomycetota</taxon>
        <taxon>Actinomycetes</taxon>
        <taxon>Micromonosporales</taxon>
        <taxon>Micromonosporaceae</taxon>
        <taxon>Actinoplanes</taxon>
    </lineage>
</organism>
<keyword evidence="3" id="KW-1185">Reference proteome</keyword>
<name>A0A919ICJ5_9ACTN</name>
<dbReference type="EMBL" id="BOMH01000004">
    <property type="protein sequence ID" value="GID62776.1"/>
    <property type="molecule type" value="Genomic_DNA"/>
</dbReference>